<evidence type="ECO:0000256" key="10">
    <source>
        <dbReference type="ARBA" id="ARBA00029774"/>
    </source>
</evidence>
<evidence type="ECO:0000256" key="1">
    <source>
        <dbReference type="ARBA" id="ARBA00004496"/>
    </source>
</evidence>
<evidence type="ECO:0000256" key="5">
    <source>
        <dbReference type="ARBA" id="ARBA00022679"/>
    </source>
</evidence>
<dbReference type="EC" id="2.7.7.87" evidence="3"/>
<protein>
    <recommendedName>
        <fullName evidence="10">L-threonylcarbamoyladenylate synthase</fullName>
        <ecNumber evidence="3">2.7.7.87</ecNumber>
    </recommendedName>
    <alternativeName>
        <fullName evidence="10">L-threonylcarbamoyladenylate synthase</fullName>
    </alternativeName>
</protein>
<dbReference type="InterPro" id="IPR003442">
    <property type="entry name" value="T6A_TsaE"/>
</dbReference>
<dbReference type="NCBIfam" id="TIGR00150">
    <property type="entry name" value="T6A_YjeE"/>
    <property type="match status" value="1"/>
</dbReference>
<sequence length="358" mass="40199">MKILRLTKNNQKEIIHQAIEVLAAGGLVIYPTETCYGIGADATSQAAIDKLLSYKTKRKDKALSIALTDKTMAAKYVEINKTAKNIYDNFLPGPITVVSRGKHKLAEGVESSMGTQGVRIPNYQLILDLLKEYKKPITATSANASYKKTPYSIADILDNTSKKQQALLDLAIDAGRLPKRKPSTVVDTTLDNIYILREGSMDFKSETVFLAQDLKGTENFVEKIFSKVQKQVGKKAIVFLLQGDLGAGKTHFTKYLAKKLKVKDMVVSPTFTLCREYKGHFGRKSILLKHIDSYRFYEASEIEALDPKDLFQAPNIVVVEWANKVKEYIDQYLQKAVVVKINIVVTGETSRRFEYEIE</sequence>
<name>A0A1F6M3P7_9BACT</name>
<evidence type="ECO:0000256" key="4">
    <source>
        <dbReference type="ARBA" id="ARBA00022490"/>
    </source>
</evidence>
<dbReference type="Gene3D" id="3.90.870.10">
    <property type="entry name" value="DHBP synthase"/>
    <property type="match status" value="1"/>
</dbReference>
<keyword evidence="6" id="KW-0819">tRNA processing</keyword>
<comment type="catalytic activity">
    <reaction evidence="11">
        <text>L-threonine + hydrogencarbonate + ATP = L-threonylcarbamoyladenylate + diphosphate + H2O</text>
        <dbReference type="Rhea" id="RHEA:36407"/>
        <dbReference type="ChEBI" id="CHEBI:15377"/>
        <dbReference type="ChEBI" id="CHEBI:17544"/>
        <dbReference type="ChEBI" id="CHEBI:30616"/>
        <dbReference type="ChEBI" id="CHEBI:33019"/>
        <dbReference type="ChEBI" id="CHEBI:57926"/>
        <dbReference type="ChEBI" id="CHEBI:73682"/>
        <dbReference type="EC" id="2.7.7.87"/>
    </reaction>
</comment>
<comment type="similarity">
    <text evidence="2">Belongs to the SUA5 family.</text>
</comment>
<comment type="subcellular location">
    <subcellularLocation>
        <location evidence="1">Cytoplasm</location>
    </subcellularLocation>
</comment>
<dbReference type="InterPro" id="IPR017945">
    <property type="entry name" value="DHBP_synth_RibB-like_a/b_dom"/>
</dbReference>
<keyword evidence="7" id="KW-0548">Nucleotidyltransferase</keyword>
<dbReference type="AlphaFoldDB" id="A0A1F6M3P7"/>
<dbReference type="GO" id="GO:0000049">
    <property type="term" value="F:tRNA binding"/>
    <property type="evidence" value="ECO:0007669"/>
    <property type="project" value="TreeGrafter"/>
</dbReference>
<evidence type="ECO:0000256" key="6">
    <source>
        <dbReference type="ARBA" id="ARBA00022694"/>
    </source>
</evidence>
<gene>
    <name evidence="13" type="ORF">A3B90_02575</name>
</gene>
<dbReference type="EMBL" id="MFPX01000023">
    <property type="protein sequence ID" value="OGH66244.1"/>
    <property type="molecule type" value="Genomic_DNA"/>
</dbReference>
<evidence type="ECO:0000313" key="14">
    <source>
        <dbReference type="Proteomes" id="UP000178742"/>
    </source>
</evidence>
<dbReference type="PANTHER" id="PTHR17490:SF16">
    <property type="entry name" value="THREONYLCARBAMOYL-AMP SYNTHASE"/>
    <property type="match status" value="1"/>
</dbReference>
<evidence type="ECO:0000256" key="2">
    <source>
        <dbReference type="ARBA" id="ARBA00007663"/>
    </source>
</evidence>
<dbReference type="NCBIfam" id="TIGR00057">
    <property type="entry name" value="L-threonylcarbamoyladenylate synthase"/>
    <property type="match status" value="1"/>
</dbReference>
<evidence type="ECO:0000259" key="12">
    <source>
        <dbReference type="PROSITE" id="PS51163"/>
    </source>
</evidence>
<evidence type="ECO:0000313" key="13">
    <source>
        <dbReference type="EMBL" id="OGH66244.1"/>
    </source>
</evidence>
<feature type="domain" description="YrdC-like" evidence="12">
    <location>
        <begin position="12"/>
        <end position="201"/>
    </location>
</feature>
<evidence type="ECO:0000256" key="8">
    <source>
        <dbReference type="ARBA" id="ARBA00022741"/>
    </source>
</evidence>
<keyword evidence="4" id="KW-0963">Cytoplasm</keyword>
<proteinExistence type="inferred from homology"/>
<dbReference type="SUPFAM" id="SSF55821">
    <property type="entry name" value="YrdC/RibB"/>
    <property type="match status" value="1"/>
</dbReference>
<dbReference type="Pfam" id="PF01300">
    <property type="entry name" value="Sua5_yciO_yrdC"/>
    <property type="match status" value="1"/>
</dbReference>
<accession>A0A1F6M3P7</accession>
<evidence type="ECO:0000256" key="9">
    <source>
        <dbReference type="ARBA" id="ARBA00022840"/>
    </source>
</evidence>
<dbReference type="InterPro" id="IPR050156">
    <property type="entry name" value="TC-AMP_synthase_SUA5"/>
</dbReference>
<dbReference type="GO" id="GO:0005737">
    <property type="term" value="C:cytoplasm"/>
    <property type="evidence" value="ECO:0007669"/>
    <property type="project" value="UniProtKB-SubCell"/>
</dbReference>
<dbReference type="Pfam" id="PF02367">
    <property type="entry name" value="TsaE"/>
    <property type="match status" value="1"/>
</dbReference>
<dbReference type="GO" id="GO:0006450">
    <property type="term" value="P:regulation of translational fidelity"/>
    <property type="evidence" value="ECO:0007669"/>
    <property type="project" value="TreeGrafter"/>
</dbReference>
<dbReference type="GO" id="GO:0061710">
    <property type="term" value="F:L-threonylcarbamoyladenylate synthase"/>
    <property type="evidence" value="ECO:0007669"/>
    <property type="project" value="UniProtKB-EC"/>
</dbReference>
<dbReference type="Gene3D" id="3.40.50.300">
    <property type="entry name" value="P-loop containing nucleotide triphosphate hydrolases"/>
    <property type="match status" value="1"/>
</dbReference>
<comment type="caution">
    <text evidence="13">The sequence shown here is derived from an EMBL/GenBank/DDBJ whole genome shotgun (WGS) entry which is preliminary data.</text>
</comment>
<evidence type="ECO:0000256" key="3">
    <source>
        <dbReference type="ARBA" id="ARBA00012584"/>
    </source>
</evidence>
<dbReference type="InterPro" id="IPR027417">
    <property type="entry name" value="P-loop_NTPase"/>
</dbReference>
<keyword evidence="5" id="KW-0808">Transferase</keyword>
<dbReference type="GO" id="GO:0005524">
    <property type="term" value="F:ATP binding"/>
    <property type="evidence" value="ECO:0007669"/>
    <property type="project" value="UniProtKB-KW"/>
</dbReference>
<keyword evidence="9" id="KW-0067">ATP-binding</keyword>
<dbReference type="Proteomes" id="UP000178742">
    <property type="component" value="Unassembled WGS sequence"/>
</dbReference>
<organism evidence="13 14">
    <name type="scientific">Candidatus Magasanikbacteria bacterium RIFCSPHIGHO2_02_FULL_41_13</name>
    <dbReference type="NCBI Taxonomy" id="1798676"/>
    <lineage>
        <taxon>Bacteria</taxon>
        <taxon>Candidatus Magasanikiibacteriota</taxon>
    </lineage>
</organism>
<keyword evidence="8" id="KW-0547">Nucleotide-binding</keyword>
<evidence type="ECO:0000256" key="11">
    <source>
        <dbReference type="ARBA" id="ARBA00048366"/>
    </source>
</evidence>
<dbReference type="SUPFAM" id="SSF52540">
    <property type="entry name" value="P-loop containing nucleoside triphosphate hydrolases"/>
    <property type="match status" value="1"/>
</dbReference>
<evidence type="ECO:0000256" key="7">
    <source>
        <dbReference type="ARBA" id="ARBA00022695"/>
    </source>
</evidence>
<dbReference type="GO" id="GO:0002949">
    <property type="term" value="P:tRNA threonylcarbamoyladenosine modification"/>
    <property type="evidence" value="ECO:0007669"/>
    <property type="project" value="InterPro"/>
</dbReference>
<dbReference type="InterPro" id="IPR006070">
    <property type="entry name" value="Sua5-like_dom"/>
</dbReference>
<dbReference type="PANTHER" id="PTHR17490">
    <property type="entry name" value="SUA5"/>
    <property type="match status" value="1"/>
</dbReference>
<dbReference type="PROSITE" id="PS51163">
    <property type="entry name" value="YRDC"/>
    <property type="match status" value="1"/>
</dbReference>
<reference evidence="13 14" key="1">
    <citation type="journal article" date="2016" name="Nat. Commun.">
        <title>Thousands of microbial genomes shed light on interconnected biogeochemical processes in an aquifer system.</title>
        <authorList>
            <person name="Anantharaman K."/>
            <person name="Brown C.T."/>
            <person name="Hug L.A."/>
            <person name="Sharon I."/>
            <person name="Castelle C.J."/>
            <person name="Probst A.J."/>
            <person name="Thomas B.C."/>
            <person name="Singh A."/>
            <person name="Wilkins M.J."/>
            <person name="Karaoz U."/>
            <person name="Brodie E.L."/>
            <person name="Williams K.H."/>
            <person name="Hubbard S.S."/>
            <person name="Banfield J.F."/>
        </authorList>
    </citation>
    <scope>NUCLEOTIDE SEQUENCE [LARGE SCALE GENOMIC DNA]</scope>
</reference>
<dbReference type="STRING" id="1798676.A3B90_02575"/>
<dbReference type="GO" id="GO:0003725">
    <property type="term" value="F:double-stranded RNA binding"/>
    <property type="evidence" value="ECO:0007669"/>
    <property type="project" value="InterPro"/>
</dbReference>